<evidence type="ECO:0000256" key="1">
    <source>
        <dbReference type="SAM" id="Phobius"/>
    </source>
</evidence>
<dbReference type="AlphaFoldDB" id="A0A4R1F2Q0"/>
<dbReference type="Gene3D" id="2.60.40.3440">
    <property type="match status" value="1"/>
</dbReference>
<organism evidence="2 3">
    <name type="scientific">Cocleimonas flava</name>
    <dbReference type="NCBI Taxonomy" id="634765"/>
    <lineage>
        <taxon>Bacteria</taxon>
        <taxon>Pseudomonadati</taxon>
        <taxon>Pseudomonadota</taxon>
        <taxon>Gammaproteobacteria</taxon>
        <taxon>Thiotrichales</taxon>
        <taxon>Thiotrichaceae</taxon>
        <taxon>Cocleimonas</taxon>
    </lineage>
</organism>
<keyword evidence="1" id="KW-0472">Membrane</keyword>
<dbReference type="RefSeq" id="WP_131906388.1">
    <property type="nucleotide sequence ID" value="NZ_BAAAFU010000006.1"/>
</dbReference>
<reference evidence="2 3" key="1">
    <citation type="submission" date="2019-03" db="EMBL/GenBank/DDBJ databases">
        <title>Genomic Encyclopedia of Type Strains, Phase IV (KMG-IV): sequencing the most valuable type-strain genomes for metagenomic binning, comparative biology and taxonomic classification.</title>
        <authorList>
            <person name="Goeker M."/>
        </authorList>
    </citation>
    <scope>NUCLEOTIDE SEQUENCE [LARGE SCALE GENOMIC DNA]</scope>
    <source>
        <strain evidence="2 3">DSM 24830</strain>
    </source>
</reference>
<sequence length="581" mass="64866">MISLLVFKSLKSYLLILLIGGLQITSLYAEEISNPINVGDIETNSSIKSDWLGLNYFPLDDSDDIPQTESERINWKVATMADDENSLFIFYENNFSNISETTTHGSRLGFSWGYQVFLDTDDSSDTGFQLSNVFGADYVIEGNVLMKYEGSGSNWNWSTLGALSSNFSATKVEYKLSRVSIGNPKKIKAVFQGSNYAFGGVTTDLYPNGAFDDNASTRYFTYKLADSPNIGANTPPVLNDLHFVVPKNSRELGYNIDGTDVDSQFLTYEILSTPQNGSFWFRWFGDVDYVIFYSPNQGFVGEDTFTYKASDSVDDSRIATVTFNVVEDNSLDSYSNVVDDESMVIDGQISEWDSVKAFTDIDRIVQTASGPDWINASLAHSNDNLYLYQKNRNPIVTDELSGNYIPWIYQVYLDTDQNKDSGYLLSDGIGAEYMIEGNYLYFYNGSGSDWNWQELSELEASFAGNLSEIKIPRNLISFTQSNFNLSFYGNGYSRVIYPSTSNRFFEYSIGAGVSAPELNIADRQEGLIKSPLSHQPVASTSIENSTDTTTGTSSGGGLFSYWFILFGVSLLVTRRKFNAKF</sequence>
<dbReference type="Proteomes" id="UP000294887">
    <property type="component" value="Unassembled WGS sequence"/>
</dbReference>
<comment type="caution">
    <text evidence="2">The sequence shown here is derived from an EMBL/GenBank/DDBJ whole genome shotgun (WGS) entry which is preliminary data.</text>
</comment>
<feature type="transmembrane region" description="Helical" evidence="1">
    <location>
        <begin position="555"/>
        <end position="573"/>
    </location>
</feature>
<protein>
    <submittedName>
        <fullName evidence="2">Uncharacterized protein</fullName>
    </submittedName>
</protein>
<accession>A0A4R1F2Q0</accession>
<dbReference type="SUPFAM" id="SSF49344">
    <property type="entry name" value="CBD9-like"/>
    <property type="match status" value="1"/>
</dbReference>
<keyword evidence="1" id="KW-1133">Transmembrane helix</keyword>
<gene>
    <name evidence="2" type="ORF">EV695_2600</name>
</gene>
<proteinExistence type="predicted"/>
<dbReference type="EMBL" id="SMFQ01000004">
    <property type="protein sequence ID" value="TCJ84641.1"/>
    <property type="molecule type" value="Genomic_DNA"/>
</dbReference>
<dbReference type="OrthoDB" id="5902819at2"/>
<keyword evidence="3" id="KW-1185">Reference proteome</keyword>
<dbReference type="Pfam" id="PF17963">
    <property type="entry name" value="Big_9"/>
    <property type="match status" value="1"/>
</dbReference>
<name>A0A4R1F2Q0_9GAMM</name>
<evidence type="ECO:0000313" key="3">
    <source>
        <dbReference type="Proteomes" id="UP000294887"/>
    </source>
</evidence>
<evidence type="ECO:0000313" key="2">
    <source>
        <dbReference type="EMBL" id="TCJ84641.1"/>
    </source>
</evidence>
<keyword evidence="1" id="KW-0812">Transmembrane</keyword>